<dbReference type="InterPro" id="IPR050312">
    <property type="entry name" value="IolE/XylAMocC-like"/>
</dbReference>
<accession>A0A5B9PMU2</accession>
<evidence type="ECO:0000313" key="2">
    <source>
        <dbReference type="EMBL" id="QEG23633.1"/>
    </source>
</evidence>
<dbReference type="EC" id="4.2.1.44" evidence="2"/>
<dbReference type="SUPFAM" id="SSF51658">
    <property type="entry name" value="Xylose isomerase-like"/>
    <property type="match status" value="1"/>
</dbReference>
<dbReference type="EMBL" id="CP042912">
    <property type="protein sequence ID" value="QEG23633.1"/>
    <property type="molecule type" value="Genomic_DNA"/>
</dbReference>
<organism evidence="2 3">
    <name type="scientific">Mariniblastus fucicola</name>
    <dbReference type="NCBI Taxonomy" id="980251"/>
    <lineage>
        <taxon>Bacteria</taxon>
        <taxon>Pseudomonadati</taxon>
        <taxon>Planctomycetota</taxon>
        <taxon>Planctomycetia</taxon>
        <taxon>Pirellulales</taxon>
        <taxon>Pirellulaceae</taxon>
        <taxon>Mariniblastus</taxon>
    </lineage>
</organism>
<evidence type="ECO:0000313" key="3">
    <source>
        <dbReference type="Proteomes" id="UP000322214"/>
    </source>
</evidence>
<dbReference type="PANTHER" id="PTHR12110">
    <property type="entry name" value="HYDROXYPYRUVATE ISOMERASE"/>
    <property type="match status" value="1"/>
</dbReference>
<gene>
    <name evidence="2" type="primary">iolE_2</name>
    <name evidence="2" type="ORF">MFFC18_35340</name>
</gene>
<dbReference type="InterPro" id="IPR013022">
    <property type="entry name" value="Xyl_isomerase-like_TIM-brl"/>
</dbReference>
<reference evidence="2 3" key="1">
    <citation type="submission" date="2019-08" db="EMBL/GenBank/DDBJ databases">
        <title>Deep-cultivation of Planctomycetes and their phenomic and genomic characterization uncovers novel biology.</title>
        <authorList>
            <person name="Wiegand S."/>
            <person name="Jogler M."/>
            <person name="Boedeker C."/>
            <person name="Pinto D."/>
            <person name="Vollmers J."/>
            <person name="Rivas-Marin E."/>
            <person name="Kohn T."/>
            <person name="Peeters S.H."/>
            <person name="Heuer A."/>
            <person name="Rast P."/>
            <person name="Oberbeckmann S."/>
            <person name="Bunk B."/>
            <person name="Jeske O."/>
            <person name="Meyerdierks A."/>
            <person name="Storesund J.E."/>
            <person name="Kallscheuer N."/>
            <person name="Luecker S."/>
            <person name="Lage O.M."/>
            <person name="Pohl T."/>
            <person name="Merkel B.J."/>
            <person name="Hornburger P."/>
            <person name="Mueller R.-W."/>
            <person name="Bruemmer F."/>
            <person name="Labrenz M."/>
            <person name="Spormann A.M."/>
            <person name="Op den Camp H."/>
            <person name="Overmann J."/>
            <person name="Amann R."/>
            <person name="Jetten M.S.M."/>
            <person name="Mascher T."/>
            <person name="Medema M.H."/>
            <person name="Devos D.P."/>
            <person name="Kaster A.-K."/>
            <person name="Ovreas L."/>
            <person name="Rohde M."/>
            <person name="Galperin M.Y."/>
            <person name="Jogler C."/>
        </authorList>
    </citation>
    <scope>NUCLEOTIDE SEQUENCE [LARGE SCALE GENOMIC DNA]</scope>
    <source>
        <strain evidence="2 3">FC18</strain>
    </source>
</reference>
<dbReference type="RefSeq" id="WP_084417397.1">
    <property type="nucleotide sequence ID" value="NZ_CP042912.1"/>
</dbReference>
<keyword evidence="3" id="KW-1185">Reference proteome</keyword>
<dbReference type="InterPro" id="IPR036237">
    <property type="entry name" value="Xyl_isomerase-like_sf"/>
</dbReference>
<evidence type="ECO:0000259" key="1">
    <source>
        <dbReference type="Pfam" id="PF01261"/>
    </source>
</evidence>
<dbReference type="GO" id="GO:0050114">
    <property type="term" value="F:myo-inosose-2 dehydratase activity"/>
    <property type="evidence" value="ECO:0007669"/>
    <property type="project" value="UniProtKB-EC"/>
</dbReference>
<feature type="domain" description="Xylose isomerase-like TIM barrel" evidence="1">
    <location>
        <begin position="60"/>
        <end position="294"/>
    </location>
</feature>
<dbReference type="PANTHER" id="PTHR12110:SF41">
    <property type="entry name" value="INOSOSE DEHYDRATASE"/>
    <property type="match status" value="1"/>
</dbReference>
<dbReference type="Pfam" id="PF01261">
    <property type="entry name" value="AP_endonuc_2"/>
    <property type="match status" value="1"/>
</dbReference>
<dbReference type="OrthoDB" id="9798407at2"/>
<dbReference type="Proteomes" id="UP000322214">
    <property type="component" value="Chromosome"/>
</dbReference>
<protein>
    <submittedName>
        <fullName evidence="2">Inosose dehydratase</fullName>
        <ecNumber evidence="2">4.2.1.44</ecNumber>
    </submittedName>
</protein>
<dbReference type="KEGG" id="mff:MFFC18_35340"/>
<sequence precursor="true">MKRRTFIAGTAAAATLSLTLSKSLRAMQEKAKNSKYLDTMGLQLWTVRNQLAEDQSATLKAIADAGYKQVELGRVVGSESIVKEARELGMKVTSSFVDWNSVLGNDGEHPELKTIVATAKEWGLEHLVFGYIGKGHRETVDLVKKTAAKANAFGEMCNDADVKLCYHNHSFEFKPIDGETTGFDILMNEFDNDKCKFELDVFWAKIGGWDPIETLKKLDGRITQVHLKDLKEGAEINFDEGTVPHDAFEECGDGSIDMAEIMKVAEEVGALQCHVEQDQSPNPIESMTQSFAHLKGLSS</sequence>
<dbReference type="AlphaFoldDB" id="A0A5B9PMU2"/>
<dbReference type="STRING" id="980251.GCA_001642875_04418"/>
<proteinExistence type="predicted"/>
<keyword evidence="2" id="KW-0456">Lyase</keyword>
<name>A0A5B9PMU2_9BACT</name>
<dbReference type="Gene3D" id="3.20.20.150">
    <property type="entry name" value="Divalent-metal-dependent TIM barrel enzymes"/>
    <property type="match status" value="1"/>
</dbReference>